<dbReference type="PROSITE" id="PS50011">
    <property type="entry name" value="PROTEIN_KINASE_DOM"/>
    <property type="match status" value="1"/>
</dbReference>
<dbReference type="eggNOG" id="KOG0192">
    <property type="taxonomic scope" value="Eukaryota"/>
</dbReference>
<organism evidence="3">
    <name type="scientific">Fonticula alba</name>
    <name type="common">Slime mold</name>
    <dbReference type="NCBI Taxonomy" id="691883"/>
    <lineage>
        <taxon>Eukaryota</taxon>
        <taxon>Rotosphaerida</taxon>
        <taxon>Fonticulaceae</taxon>
        <taxon>Fonticula</taxon>
    </lineage>
</organism>
<dbReference type="InterPro" id="IPR000719">
    <property type="entry name" value="Prot_kinase_dom"/>
</dbReference>
<keyword evidence="1" id="KW-0472">Membrane</keyword>
<dbReference type="OrthoDB" id="18487at2759"/>
<feature type="domain" description="Protein kinase" evidence="2">
    <location>
        <begin position="387"/>
        <end position="665"/>
    </location>
</feature>
<dbReference type="Gene3D" id="3.30.200.20">
    <property type="entry name" value="Phosphorylase Kinase, domain 1"/>
    <property type="match status" value="1"/>
</dbReference>
<dbReference type="PANTHER" id="PTHR45756:SF1">
    <property type="entry name" value="PROTEIN KINASE DOMAIN CONTAINING PROTEIN"/>
    <property type="match status" value="1"/>
</dbReference>
<keyword evidence="1" id="KW-1133">Transmembrane helix</keyword>
<dbReference type="InterPro" id="IPR011009">
    <property type="entry name" value="Kinase-like_dom_sf"/>
</dbReference>
<dbReference type="Gene3D" id="1.10.510.10">
    <property type="entry name" value="Transferase(Phosphotransferase) domain 1"/>
    <property type="match status" value="1"/>
</dbReference>
<dbReference type="InterPro" id="IPR009030">
    <property type="entry name" value="Growth_fac_rcpt_cys_sf"/>
</dbReference>
<keyword evidence="4" id="KW-1185">Reference proteome</keyword>
<dbReference type="EMBL" id="KB932209">
    <property type="protein sequence ID" value="KCV68378.1"/>
    <property type="molecule type" value="Genomic_DNA"/>
</dbReference>
<evidence type="ECO:0000313" key="3">
    <source>
        <dbReference type="EMBL" id="KCV68378.1"/>
    </source>
</evidence>
<dbReference type="CDD" id="cd00064">
    <property type="entry name" value="FU"/>
    <property type="match status" value="2"/>
</dbReference>
<proteinExistence type="predicted"/>
<keyword evidence="3" id="KW-0418">Kinase</keyword>
<protein>
    <submittedName>
        <fullName evidence="3">TKL protein kinase</fullName>
    </submittedName>
</protein>
<gene>
    <name evidence="3" type="ORF">H696_05293</name>
</gene>
<dbReference type="SMART" id="SM00220">
    <property type="entry name" value="S_TKc"/>
    <property type="match status" value="1"/>
</dbReference>
<dbReference type="STRING" id="691883.A0A058Z376"/>
<dbReference type="Proteomes" id="UP000030693">
    <property type="component" value="Unassembled WGS sequence"/>
</dbReference>
<dbReference type="GO" id="GO:0005524">
    <property type="term" value="F:ATP binding"/>
    <property type="evidence" value="ECO:0007669"/>
    <property type="project" value="InterPro"/>
</dbReference>
<dbReference type="AlphaFoldDB" id="A0A058Z376"/>
<dbReference type="SMART" id="SM00261">
    <property type="entry name" value="FU"/>
    <property type="match status" value="6"/>
</dbReference>
<feature type="transmembrane region" description="Helical" evidence="1">
    <location>
        <begin position="317"/>
        <end position="344"/>
    </location>
</feature>
<dbReference type="RefSeq" id="XP_009497432.1">
    <property type="nucleotide sequence ID" value="XM_009499157.1"/>
</dbReference>
<evidence type="ECO:0000256" key="1">
    <source>
        <dbReference type="SAM" id="Phobius"/>
    </source>
</evidence>
<dbReference type="InterPro" id="IPR006212">
    <property type="entry name" value="Furin_repeat"/>
</dbReference>
<keyword evidence="1" id="KW-0812">Transmembrane</keyword>
<evidence type="ECO:0000313" key="4">
    <source>
        <dbReference type="Proteomes" id="UP000030693"/>
    </source>
</evidence>
<dbReference type="eggNOG" id="KOG3525">
    <property type="taxonomic scope" value="Eukaryota"/>
</dbReference>
<sequence>MAAPVLVDGRCVTACPLDTYQSGGTCYACSPTCASCSGPGLSACTACSGDRALLGGECLLDCPDGYFAEADHCALCHGSCATCSSRDVCTSCKGQDMLQPDGLCAAGCPEGWGACPATNKCTACPAQCAQCEPSGPSCDMVCTKCKATFFLSSGACHGSCPAGEFAAPGSGICQACDSACRSCFGSASFCTGCDGGLLHLDEGVCVSACPSASAPVGGVCLHCLDKCEQCEPAADQPQCAIRADGALECPEIATCSACVSGHLLLGGAACVEVCPAGYFADLDGQPAVCAPCHASCTDSCLGPGEDECTYPRRNSKFVLGLAVGLSVGLLLLLILLILVVLFLIRRRRQRGGALGKTPHDEDATMLNTIVELALPGAILVNVDLDFRPMDKTLGAGTQASVYVAQTVGSDMVARLGCPDIVAIKKMKSQDTKPLHVAMFQNEVALMWLLREHGNIVRLFGYSQSPPAIVMERYDTDLATLLHSAVELSAVQLLDICQQWASGLEAMHANGVAHCDLKPGNVFASQRPDGGWRVALGDLGTSKNLSADRSSALILTMPKLNALSARYAAPELLAAVRRGTALEQHLLFPADIYAAAILLNECLSRTIPWDGLSLQQISDAVQVGDRPPVGGDPPAGLMDLVHAAWQPDPERRPAAAIFRQQCSAFFVAADGLSQG</sequence>
<dbReference type="InterPro" id="IPR053215">
    <property type="entry name" value="TKL_Ser/Thr_kinase"/>
</dbReference>
<name>A0A058Z376_FONAL</name>
<accession>A0A058Z376</accession>
<dbReference type="PANTHER" id="PTHR45756">
    <property type="entry name" value="PALMITOYLTRANSFERASE"/>
    <property type="match status" value="1"/>
</dbReference>
<dbReference type="Gene3D" id="2.10.220.10">
    <property type="entry name" value="Hormone Receptor, Insulin-like Growth Factor Receptor 1, Chain A, domain 2"/>
    <property type="match status" value="4"/>
</dbReference>
<dbReference type="OMA" id="CLAFQHP"/>
<dbReference type="SUPFAM" id="SSF57184">
    <property type="entry name" value="Growth factor receptor domain"/>
    <property type="match status" value="2"/>
</dbReference>
<dbReference type="GeneID" id="20530018"/>
<evidence type="ECO:0000259" key="2">
    <source>
        <dbReference type="PROSITE" id="PS50011"/>
    </source>
</evidence>
<dbReference type="Pfam" id="PF00069">
    <property type="entry name" value="Pkinase"/>
    <property type="match status" value="1"/>
</dbReference>
<reference evidence="3" key="1">
    <citation type="submission" date="2013-04" db="EMBL/GenBank/DDBJ databases">
        <title>The Genome Sequence of Fonticula alba ATCC 38817.</title>
        <authorList>
            <consortium name="The Broad Institute Genomics Platform"/>
            <person name="Russ C."/>
            <person name="Cuomo C."/>
            <person name="Burger G."/>
            <person name="Gray M.W."/>
            <person name="Holland P.W.H."/>
            <person name="King N."/>
            <person name="Lang F.B.F."/>
            <person name="Roger A.J."/>
            <person name="Ruiz-Trillo I."/>
            <person name="Brown M."/>
            <person name="Walker B."/>
            <person name="Young S."/>
            <person name="Zeng Q."/>
            <person name="Gargeya S."/>
            <person name="Fitzgerald M."/>
            <person name="Haas B."/>
            <person name="Abouelleil A."/>
            <person name="Allen A.W."/>
            <person name="Alvarado L."/>
            <person name="Arachchi H.M."/>
            <person name="Berlin A.M."/>
            <person name="Chapman S.B."/>
            <person name="Gainer-Dewar J."/>
            <person name="Goldberg J."/>
            <person name="Griggs A."/>
            <person name="Gujja S."/>
            <person name="Hansen M."/>
            <person name="Howarth C."/>
            <person name="Imamovic A."/>
            <person name="Ireland A."/>
            <person name="Larimer J."/>
            <person name="McCowan C."/>
            <person name="Murphy C."/>
            <person name="Pearson M."/>
            <person name="Poon T.W."/>
            <person name="Priest M."/>
            <person name="Roberts A."/>
            <person name="Saif S."/>
            <person name="Shea T."/>
            <person name="Sisk P."/>
            <person name="Sykes S."/>
            <person name="Wortman J."/>
            <person name="Nusbaum C."/>
            <person name="Birren B."/>
        </authorList>
    </citation>
    <scope>NUCLEOTIDE SEQUENCE [LARGE SCALE GENOMIC DNA]</scope>
    <source>
        <strain evidence="3">ATCC 38817</strain>
    </source>
</reference>
<dbReference type="SUPFAM" id="SSF56112">
    <property type="entry name" value="Protein kinase-like (PK-like)"/>
    <property type="match status" value="1"/>
</dbReference>
<keyword evidence="3" id="KW-0808">Transferase</keyword>
<dbReference type="GO" id="GO:0004672">
    <property type="term" value="F:protein kinase activity"/>
    <property type="evidence" value="ECO:0007669"/>
    <property type="project" value="InterPro"/>
</dbReference>